<comment type="caution">
    <text evidence="1">The sequence shown here is derived from an EMBL/GenBank/DDBJ whole genome shotgun (WGS) entry which is preliminary data.</text>
</comment>
<dbReference type="Proteomes" id="UP001054252">
    <property type="component" value="Unassembled WGS sequence"/>
</dbReference>
<evidence type="ECO:0000313" key="1">
    <source>
        <dbReference type="EMBL" id="GKV53332.1"/>
    </source>
</evidence>
<reference evidence="1 2" key="1">
    <citation type="journal article" date="2021" name="Commun. Biol.">
        <title>The genome of Shorea leprosula (Dipterocarpaceae) highlights the ecological relevance of drought in aseasonal tropical rainforests.</title>
        <authorList>
            <person name="Ng K.K.S."/>
            <person name="Kobayashi M.J."/>
            <person name="Fawcett J.A."/>
            <person name="Hatakeyama M."/>
            <person name="Paape T."/>
            <person name="Ng C.H."/>
            <person name="Ang C.C."/>
            <person name="Tnah L.H."/>
            <person name="Lee C.T."/>
            <person name="Nishiyama T."/>
            <person name="Sese J."/>
            <person name="O'Brien M.J."/>
            <person name="Copetti D."/>
            <person name="Mohd Noor M.I."/>
            <person name="Ong R.C."/>
            <person name="Putra M."/>
            <person name="Sireger I.Z."/>
            <person name="Indrioko S."/>
            <person name="Kosugi Y."/>
            <person name="Izuno A."/>
            <person name="Isagi Y."/>
            <person name="Lee S.L."/>
            <person name="Shimizu K.K."/>
        </authorList>
    </citation>
    <scope>NUCLEOTIDE SEQUENCE [LARGE SCALE GENOMIC DNA]</scope>
    <source>
        <strain evidence="1">214</strain>
    </source>
</reference>
<sequence length="134" mass="15814">MSLDMADNYLHVQEIDFEDPDDEYYPGIFYSIDVQARFTFFPDDDDDNVMAAMERLKTDIYEIEAEDLTKTFLQNMFQSMDVPVDERMIEKVLACANRMAQSDRYGHRQVRRMQVKVEMFVKDPRSTVRGVEMG</sequence>
<dbReference type="AlphaFoldDB" id="A0AAV5MUP5"/>
<proteinExistence type="predicted"/>
<keyword evidence="2" id="KW-1185">Reference proteome</keyword>
<dbReference type="EMBL" id="BPVZ01001278">
    <property type="protein sequence ID" value="GKV53332.1"/>
    <property type="molecule type" value="Genomic_DNA"/>
</dbReference>
<accession>A0AAV5MUP5</accession>
<name>A0AAV5MUP5_9ROSI</name>
<evidence type="ECO:0000313" key="2">
    <source>
        <dbReference type="Proteomes" id="UP001054252"/>
    </source>
</evidence>
<organism evidence="1 2">
    <name type="scientific">Rubroshorea leprosula</name>
    <dbReference type="NCBI Taxonomy" id="152421"/>
    <lineage>
        <taxon>Eukaryota</taxon>
        <taxon>Viridiplantae</taxon>
        <taxon>Streptophyta</taxon>
        <taxon>Embryophyta</taxon>
        <taxon>Tracheophyta</taxon>
        <taxon>Spermatophyta</taxon>
        <taxon>Magnoliopsida</taxon>
        <taxon>eudicotyledons</taxon>
        <taxon>Gunneridae</taxon>
        <taxon>Pentapetalae</taxon>
        <taxon>rosids</taxon>
        <taxon>malvids</taxon>
        <taxon>Malvales</taxon>
        <taxon>Dipterocarpaceae</taxon>
        <taxon>Rubroshorea</taxon>
    </lineage>
</organism>
<gene>
    <name evidence="1" type="ORF">SLEP1_g59865</name>
</gene>
<protein>
    <submittedName>
        <fullName evidence="1">Uncharacterized protein</fullName>
    </submittedName>
</protein>